<proteinExistence type="predicted"/>
<dbReference type="Gene3D" id="2.60.40.10">
    <property type="entry name" value="Immunoglobulins"/>
    <property type="match status" value="1"/>
</dbReference>
<dbReference type="InterPro" id="IPR024079">
    <property type="entry name" value="MetalloPept_cat_dom_sf"/>
</dbReference>
<dbReference type="Pfam" id="PF07705">
    <property type="entry name" value="CARDB"/>
    <property type="match status" value="1"/>
</dbReference>
<dbReference type="InterPro" id="IPR011635">
    <property type="entry name" value="CARDB"/>
</dbReference>
<dbReference type="GO" id="GO:0006509">
    <property type="term" value="P:membrane protein ectodomain proteolysis"/>
    <property type="evidence" value="ECO:0007669"/>
    <property type="project" value="TreeGrafter"/>
</dbReference>
<evidence type="ECO:0000259" key="2">
    <source>
        <dbReference type="PROSITE" id="PS50215"/>
    </source>
</evidence>
<accession>A0A2D0NJ45</accession>
<evidence type="ECO:0000313" key="3">
    <source>
        <dbReference type="EMBL" id="PHN08219.1"/>
    </source>
</evidence>
<dbReference type="Proteomes" id="UP000223913">
    <property type="component" value="Unassembled WGS sequence"/>
</dbReference>
<dbReference type="InterPro" id="IPR013783">
    <property type="entry name" value="Ig-like_fold"/>
</dbReference>
<gene>
    <name evidence="3" type="ORF">CRP01_02540</name>
</gene>
<dbReference type="SUPFAM" id="SSF55486">
    <property type="entry name" value="Metalloproteases ('zincins'), catalytic domain"/>
    <property type="match status" value="1"/>
</dbReference>
<dbReference type="RefSeq" id="WP_099148421.1">
    <property type="nucleotide sequence ID" value="NZ_PDUD01000002.1"/>
</dbReference>
<dbReference type="EMBL" id="PDUD01000002">
    <property type="protein sequence ID" value="PHN08219.1"/>
    <property type="molecule type" value="Genomic_DNA"/>
</dbReference>
<protein>
    <recommendedName>
        <fullName evidence="2">Peptidase M12B domain-containing protein</fullName>
    </recommendedName>
</protein>
<dbReference type="InterPro" id="IPR028974">
    <property type="entry name" value="TSP_type-3_rpt"/>
</dbReference>
<name>A0A2D0NJ45_FLAN2</name>
<keyword evidence="4" id="KW-1185">Reference proteome</keyword>
<dbReference type="PANTHER" id="PTHR11905:SF249">
    <property type="entry name" value="SOL NARAE, ISOFORM C"/>
    <property type="match status" value="1"/>
</dbReference>
<sequence length="1091" mass="115134">MNNCKIVLFLLAVCVAVFRPAGDLLAQPTTLSIAKSIATKEAALTRAPVTPLLTEVPAPEEVKQKQAGNLRSASYLRMDQTAVTTLLERPEEVLKLRLPNPVGESINLRLERADIFSDNFNVYAASDRSRPLDYQGGAYYWGIVDGHPESLAAITVIDGEVSGLVHLEGSTFNLGRMEGKKDGLHVFYRAEDLQQTPPSNCFTDDDEHNIGRGKHDDSVTAYTKAADNCVRMYVEVDYDIYQSRGGVTQAADYVTAVFNQVSILYANEAINLVLNEVVVWDVVDPYTGTSTSNYLTQFRNNLNGEYNGDLAHLVGYNGGGGIAYLNVLCNSFYGVGYSDINSTFNEVPTYSWTIEVVTHEIGHNLGSSHTHACVWNGDNTAIDGCGPAAGYSEGCNGPIPSKGTIMSYCHLVGGVGIDLALGFGPQPGDLIRSRVYNSSCLIACGAPTVNDAGITSIITPSGTICTETVTPTVELSNFGTDNLTSVTINYEVDGSPAGSFNWTGNLAIGNSTQVNLPDIAFAEGGHFFSAYTTSPNGVQDEDTTNDAASSNFTRSTRTSYYADADGDGFGDPNVTVLDCVPPAGYVTDNTDCNDNDANAYPGAPCNDGESCTTGDIMDANCNCAGTFTDSDGDGVCDGDDICPGGDDSLDSDSDGIPDFCDCNPAVGDFPANPLVHDGTGATGTTFTFEAGSKDAAFTISGLDRELSGNPRGRYAELVTITYIDGGGNTQNYGTFDGGSNGTVVVSISDGIQSVTVELSDGYDGSAPVTLSVNLSAIDYCVPFPSCLDSDGDGICDTEDVCPGLDDSLIGMPCDDGDPCTIDDVYGPDCNCTGVYADSDNDTVCDGEDVCPGGDDRIDSDGDGIPDACDPSNCSNEVTSTFSPNPLSYSGTGSASSTLNFSGTHSGINFTISDLSARTGGKPDLRFIEEVTVTYVDATDTTVPYGTFSGETQSTVNVSIPEVVKSITVTLRNAYGGASSTVLSIDLSTVVSCASFPRNLLLPGNAPDQSELKLYPNPTTGQSLLRFGLTLEEARVIVRNLQGAQVASYEIQEQDALLLNTQAWSGQSQVYLITIYLPSGDTMTKRLIVARD</sequence>
<dbReference type="PROSITE" id="PS50215">
    <property type="entry name" value="ADAM_MEPRO"/>
    <property type="match status" value="1"/>
</dbReference>
<dbReference type="AlphaFoldDB" id="A0A2D0NJ45"/>
<evidence type="ECO:0000256" key="1">
    <source>
        <dbReference type="SAM" id="SignalP"/>
    </source>
</evidence>
<evidence type="ECO:0000313" key="4">
    <source>
        <dbReference type="Proteomes" id="UP000223913"/>
    </source>
</evidence>
<dbReference type="Gene3D" id="4.10.1080.10">
    <property type="entry name" value="TSP type-3 repeat"/>
    <property type="match status" value="1"/>
</dbReference>
<dbReference type="GO" id="GO:0005509">
    <property type="term" value="F:calcium ion binding"/>
    <property type="evidence" value="ECO:0007669"/>
    <property type="project" value="InterPro"/>
</dbReference>
<feature type="chain" id="PRO_5012045021" description="Peptidase M12B domain-containing protein" evidence="1">
    <location>
        <begin position="27"/>
        <end position="1091"/>
    </location>
</feature>
<feature type="domain" description="Peptidase M12B" evidence="2">
    <location>
        <begin position="228"/>
        <end position="395"/>
    </location>
</feature>
<dbReference type="InterPro" id="IPR001590">
    <property type="entry name" value="Peptidase_M12B"/>
</dbReference>
<dbReference type="Gene3D" id="3.40.390.10">
    <property type="entry name" value="Collagenase (Catalytic Domain)"/>
    <property type="match status" value="1"/>
</dbReference>
<dbReference type="Pfam" id="PF13688">
    <property type="entry name" value="Reprolysin_5"/>
    <property type="match status" value="1"/>
</dbReference>
<dbReference type="OrthoDB" id="1182309at2"/>
<keyword evidence="1" id="KW-0732">Signal</keyword>
<feature type="signal peptide" evidence="1">
    <location>
        <begin position="1"/>
        <end position="26"/>
    </location>
</feature>
<organism evidence="3 4">
    <name type="scientific">Flavilitoribacter nigricans (strain ATCC 23147 / DSM 23189 / NBRC 102662 / NCIMB 1420 / SS-2)</name>
    <name type="common">Lewinella nigricans</name>
    <dbReference type="NCBI Taxonomy" id="1122177"/>
    <lineage>
        <taxon>Bacteria</taxon>
        <taxon>Pseudomonadati</taxon>
        <taxon>Bacteroidota</taxon>
        <taxon>Saprospiria</taxon>
        <taxon>Saprospirales</taxon>
        <taxon>Lewinellaceae</taxon>
        <taxon>Flavilitoribacter</taxon>
    </lineage>
</organism>
<dbReference type="PANTHER" id="PTHR11905">
    <property type="entry name" value="ADAM A DISINTEGRIN AND METALLOPROTEASE DOMAIN"/>
    <property type="match status" value="1"/>
</dbReference>
<dbReference type="GO" id="GO:0004222">
    <property type="term" value="F:metalloendopeptidase activity"/>
    <property type="evidence" value="ECO:0007669"/>
    <property type="project" value="InterPro"/>
</dbReference>
<reference evidence="3 4" key="1">
    <citation type="submission" date="2017-10" db="EMBL/GenBank/DDBJ databases">
        <title>The draft genome sequence of Lewinella nigricans NBRC 102662.</title>
        <authorList>
            <person name="Wang K."/>
        </authorList>
    </citation>
    <scope>NUCLEOTIDE SEQUENCE [LARGE SCALE GENOMIC DNA]</scope>
    <source>
        <strain evidence="3 4">NBRC 102662</strain>
    </source>
</reference>
<comment type="caution">
    <text evidence="3">The sequence shown here is derived from an EMBL/GenBank/DDBJ whole genome shotgun (WGS) entry which is preliminary data.</text>
</comment>